<dbReference type="PANTHER" id="PTHR31642">
    <property type="entry name" value="TRICHOTHECENE 3-O-ACETYLTRANSFERASE"/>
    <property type="match status" value="1"/>
</dbReference>
<dbReference type="Pfam" id="PF02458">
    <property type="entry name" value="Transferase"/>
    <property type="match status" value="1"/>
</dbReference>
<name>A0A1D1XRJ2_9ARAE</name>
<evidence type="ECO:0000256" key="3">
    <source>
        <dbReference type="ARBA" id="ARBA00023315"/>
    </source>
</evidence>
<organism evidence="4">
    <name type="scientific">Anthurium amnicola</name>
    <dbReference type="NCBI Taxonomy" id="1678845"/>
    <lineage>
        <taxon>Eukaryota</taxon>
        <taxon>Viridiplantae</taxon>
        <taxon>Streptophyta</taxon>
        <taxon>Embryophyta</taxon>
        <taxon>Tracheophyta</taxon>
        <taxon>Spermatophyta</taxon>
        <taxon>Magnoliopsida</taxon>
        <taxon>Liliopsida</taxon>
        <taxon>Araceae</taxon>
        <taxon>Pothoideae</taxon>
        <taxon>Potheae</taxon>
        <taxon>Anthurium</taxon>
    </lineage>
</organism>
<evidence type="ECO:0000256" key="1">
    <source>
        <dbReference type="ARBA" id="ARBA00009861"/>
    </source>
</evidence>
<dbReference type="PANTHER" id="PTHR31642:SF299">
    <property type="entry name" value="OS02G0653400 PROTEIN"/>
    <property type="match status" value="1"/>
</dbReference>
<protein>
    <submittedName>
        <fullName evidence="4">Malonyl-coenzyme A:anthocyanin 3-O-glucoside-6''-O-malonyltransferase</fullName>
    </submittedName>
</protein>
<evidence type="ECO:0000256" key="2">
    <source>
        <dbReference type="ARBA" id="ARBA00022679"/>
    </source>
</evidence>
<dbReference type="Gene3D" id="3.30.559.10">
    <property type="entry name" value="Chloramphenicol acetyltransferase-like domain"/>
    <property type="match status" value="1"/>
</dbReference>
<accession>A0A1D1XRJ2</accession>
<dbReference type="InterPro" id="IPR050317">
    <property type="entry name" value="Plant_Fungal_Acyltransferase"/>
</dbReference>
<evidence type="ECO:0000313" key="4">
    <source>
        <dbReference type="EMBL" id="JAT44996.1"/>
    </source>
</evidence>
<dbReference type="GO" id="GO:0016747">
    <property type="term" value="F:acyltransferase activity, transferring groups other than amino-acyl groups"/>
    <property type="evidence" value="ECO:0007669"/>
    <property type="project" value="TreeGrafter"/>
</dbReference>
<reference evidence="4" key="1">
    <citation type="submission" date="2015-07" db="EMBL/GenBank/DDBJ databases">
        <title>Transcriptome Assembly of Anthurium amnicola.</title>
        <authorList>
            <person name="Suzuki J."/>
        </authorList>
    </citation>
    <scope>NUCLEOTIDE SEQUENCE</scope>
</reference>
<keyword evidence="3" id="KW-0012">Acyltransferase</keyword>
<proteinExistence type="inferred from homology"/>
<dbReference type="InterPro" id="IPR023213">
    <property type="entry name" value="CAT-like_dom_sf"/>
</dbReference>
<gene>
    <name evidence="4" type="primary">3MAT_3</name>
    <name evidence="4" type="ORF">g.20967</name>
</gene>
<keyword evidence="2 4" id="KW-0808">Transferase</keyword>
<feature type="non-terminal residue" evidence="4">
    <location>
        <position position="1"/>
    </location>
</feature>
<comment type="similarity">
    <text evidence="1">Belongs to the plant acyltransferase family.</text>
</comment>
<dbReference type="AlphaFoldDB" id="A0A1D1XRJ2"/>
<sequence length="264" mass="28854">GLELRLNDAGVRLVQAQAETAMSEFLAGEDREAKEAHLAYWVDPDEKNPQFSALFYVQVTRFQDDGYSIGISCSVLLADPLFVLGFLRRWAQIHVEMKAQDRLPKVPIFFLGSFKRAGRATHLSSKPLDSILGDTHRTILFEFPAGAPEQQAFIAAAAAAKRAGEKATPEFSLIAARTDRLKELKVDELCVNEVMPMSNGSFKGSLHIVDWDQLCTDGLAFGEDNKPVRVSCHIDSGASRALVLVMPPLEQGGSGLISVTLPKA</sequence>
<dbReference type="EMBL" id="GDJX01022940">
    <property type="protein sequence ID" value="JAT44996.1"/>
    <property type="molecule type" value="Transcribed_RNA"/>
</dbReference>